<accession>A0A2H1KK73</accession>
<reference evidence="2" key="1">
    <citation type="submission" date="2017-03" db="EMBL/GenBank/DDBJ databases">
        <authorList>
            <person name="Monnet C."/>
        </authorList>
    </citation>
    <scope>NUCLEOTIDE SEQUENCE [LARGE SCALE GENOMIC DNA]</scope>
    <source>
        <strain evidence="2">P10</strain>
    </source>
</reference>
<evidence type="ECO:0000313" key="1">
    <source>
        <dbReference type="EMBL" id="SMX99964.1"/>
    </source>
</evidence>
<name>A0A2H1KK73_9MICO</name>
<sequence length="66" mass="7367">MVPGELFKQAYVGRGLDAKNLSRTLDDSGCTTLVQGRRGTTLNHCLGRLLRSRALRYSVEVYPVTR</sequence>
<keyword evidence="2" id="KW-1185">Reference proteome</keyword>
<dbReference type="Proteomes" id="UP000234342">
    <property type="component" value="Unassembled WGS sequence"/>
</dbReference>
<gene>
    <name evidence="1" type="ORF">BANT10_03141</name>
</gene>
<dbReference type="AlphaFoldDB" id="A0A2H1KK73"/>
<protein>
    <submittedName>
        <fullName evidence="1">Uncharacterized protein</fullName>
    </submittedName>
</protein>
<proteinExistence type="predicted"/>
<evidence type="ECO:0000313" key="2">
    <source>
        <dbReference type="Proteomes" id="UP000234342"/>
    </source>
</evidence>
<organism evidence="1 2">
    <name type="scientific">Brevibacterium antiquum</name>
    <dbReference type="NCBI Taxonomy" id="234835"/>
    <lineage>
        <taxon>Bacteria</taxon>
        <taxon>Bacillati</taxon>
        <taxon>Actinomycetota</taxon>
        <taxon>Actinomycetes</taxon>
        <taxon>Micrococcales</taxon>
        <taxon>Brevibacteriaceae</taxon>
        <taxon>Brevibacterium</taxon>
    </lineage>
</organism>
<dbReference type="EMBL" id="FXZE01000020">
    <property type="protein sequence ID" value="SMX99964.1"/>
    <property type="molecule type" value="Genomic_DNA"/>
</dbReference>